<evidence type="ECO:0000313" key="3">
    <source>
        <dbReference type="Proteomes" id="UP000030143"/>
    </source>
</evidence>
<gene>
    <name evidence="2" type="ORF">PEX2_109130</name>
</gene>
<proteinExistence type="predicted"/>
<evidence type="ECO:0000256" key="1">
    <source>
        <dbReference type="SAM" id="MobiDB-lite"/>
    </source>
</evidence>
<feature type="region of interest" description="Disordered" evidence="1">
    <location>
        <begin position="107"/>
        <end position="127"/>
    </location>
</feature>
<dbReference type="GeneID" id="27683601"/>
<feature type="compositionally biased region" description="Polar residues" evidence="1">
    <location>
        <begin position="434"/>
        <end position="457"/>
    </location>
</feature>
<keyword evidence="3" id="KW-1185">Reference proteome</keyword>
<dbReference type="PhylomeDB" id="A0A0A2JBU4"/>
<accession>A0A0A2JBU4</accession>
<feature type="region of interest" description="Disordered" evidence="1">
    <location>
        <begin position="431"/>
        <end position="464"/>
    </location>
</feature>
<sequence>MSAIQVQTTTPRQSPARFARKYGPAFNRFDGLSNVSICDQELGPIHIDCRFRHSKTQLGVLGTAQNQAGILYVDLTFSQPKDCPLTSAVVWISLEEEDKDWKKEHKFRKRRTKSTPMNSSRNDLDPFEIAKPRYGKSRFLQFTHDFGPKQLEGRPTNMTTKSVMHLTPEVNVLGNGGGGLGYDREQTFTQASRWMFTGNLLPGSRLLANPENINYFRAMVYRTLKWELSKDDLQRQSTHSSEIQTAFTFEHDMEPFYIRVEIQGKLKRNSKYLRSNVKQLFKFPSDDQKEVGKSMILVIPDKERKLTRRLDPIAKVLPFQMERLNLEGIRVQFPDSLPVSYQDAPQVAQYLSAESDTAVEEGYSCTDPVDSTKGKQSSLPAYKSPEILPSSLVPQPIVQPIPRGLGSIKESPIVAQEPVLISLKDKISVPSHVQPHSSMDSTQIGENGVLPTSQNSKLKPDHLSSRVTSLTQNPSEKELNELAAQIAQFPVLVLIFEWVIYVVTFLPV</sequence>
<reference evidence="2 3" key="1">
    <citation type="journal article" date="2015" name="Mol. Plant Microbe Interact.">
        <title>Genome, transcriptome, and functional analyses of Penicillium expansum provide new insights into secondary metabolism and pathogenicity.</title>
        <authorList>
            <person name="Ballester A.R."/>
            <person name="Marcet-Houben M."/>
            <person name="Levin E."/>
            <person name="Sela N."/>
            <person name="Selma-Lazaro C."/>
            <person name="Carmona L."/>
            <person name="Wisniewski M."/>
            <person name="Droby S."/>
            <person name="Gonzalez-Candelas L."/>
            <person name="Gabaldon T."/>
        </authorList>
    </citation>
    <scope>NUCLEOTIDE SEQUENCE [LARGE SCALE GENOMIC DNA]</scope>
    <source>
        <strain evidence="2 3">MD-8</strain>
    </source>
</reference>
<organism evidence="2 3">
    <name type="scientific">Penicillium expansum</name>
    <name type="common">Blue mold rot fungus</name>
    <dbReference type="NCBI Taxonomy" id="27334"/>
    <lineage>
        <taxon>Eukaryota</taxon>
        <taxon>Fungi</taxon>
        <taxon>Dikarya</taxon>
        <taxon>Ascomycota</taxon>
        <taxon>Pezizomycotina</taxon>
        <taxon>Eurotiomycetes</taxon>
        <taxon>Eurotiomycetidae</taxon>
        <taxon>Eurotiales</taxon>
        <taxon>Aspergillaceae</taxon>
        <taxon>Penicillium</taxon>
    </lineage>
</organism>
<dbReference type="RefSeq" id="XP_016595022.1">
    <property type="nucleotide sequence ID" value="XM_016748180.1"/>
</dbReference>
<protein>
    <submittedName>
        <fullName evidence="2">Uncharacterized protein</fullName>
    </submittedName>
</protein>
<name>A0A0A2JBU4_PENEN</name>
<dbReference type="Proteomes" id="UP000030143">
    <property type="component" value="Unassembled WGS sequence"/>
</dbReference>
<dbReference type="OrthoDB" id="3922785at2759"/>
<dbReference type="VEuPathDB" id="FungiDB:PEXP_063290"/>
<comment type="caution">
    <text evidence="2">The sequence shown here is derived from an EMBL/GenBank/DDBJ whole genome shotgun (WGS) entry which is preliminary data.</text>
</comment>
<dbReference type="AlphaFoldDB" id="A0A0A2JBU4"/>
<evidence type="ECO:0000313" key="2">
    <source>
        <dbReference type="EMBL" id="KGO52261.1"/>
    </source>
</evidence>
<dbReference type="HOGENOM" id="CLU_035847_1_0_1"/>
<feature type="region of interest" description="Disordered" evidence="1">
    <location>
        <begin position="361"/>
        <end position="381"/>
    </location>
</feature>
<dbReference type="EMBL" id="JQFZ01000269">
    <property type="protein sequence ID" value="KGO52261.1"/>
    <property type="molecule type" value="Genomic_DNA"/>
</dbReference>